<dbReference type="STRING" id="997884.HMPREF1068_01748"/>
<sequence length="723" mass="79834">MKNKLILLFFGSLFFAPGIFGQDGRVYDECHDLAAVTWCGNNKVVSGSNTEWVARMGDVYRYKLDNTENYSYLVYAMPTGKKVKSVTVDFYSIVGQKPTLAVKNTEGKETKYVVGWSNGYPEEISLGTNISRFVLESTLIPADACEAVVYLDAYTDVEVMRVIVEYGGGYQAPEYNRLADYSRINNLLAKAKAGKELTIGVLGGSITAGANAEPMASNCYGARIKEWFRTQFNSKVTLVNAGIGSTNSYFGAIRAEEHLLKYNPDLIIVEYAVNDHEDEIYKHFYEGLLRKLLKAPGEPAVISLMMCTQAGITKQGQQIPIAQHYGIPVVSYNDYVKDEIVSGKGSWLDFYKTSAMPSGDGVHPNTIAHQKTADLLASLFGNIPDIADHEANRMLPKPLYSKDFEDSFFLSAADITPQKTGTWIDGGAIWDFKTGKGWRSVVKGSELTFDILGDVAAVTYWKRPANESYGRAQIWVDNNPPVVADGSNGDHIDQIVLSGIGKGRHKLHVKLLDSKPFEVTCIAVSGDREFGSDKKIIQSLKNQNGIVLEENELVLGDQGEPVTVLNTEDGYLTFKMGIKYLGIDPFSGKLILSDTPDTDATKFLFVDKGDGCAFRSVLNGDYLSIADGLQATATNVTETELFRLLSANETSNPEVMLSGEPVIYAVRNYLCVKNAFGRRLNAYTLTGLKVLSAYIGDDNYHYPLDSDLYIVIVDDYRKKLLIR</sequence>
<gene>
    <name evidence="2" type="ORF">HMPREF1068_01748</name>
</gene>
<dbReference type="Gene3D" id="3.40.50.1110">
    <property type="entry name" value="SGNH hydrolase"/>
    <property type="match status" value="1"/>
</dbReference>
<dbReference type="PANTHER" id="PTHR34407:SF1">
    <property type="entry name" value="SGNH HYDROLASE-TYPE ESTERASE DOMAIN-CONTAINING PROTEIN"/>
    <property type="match status" value="1"/>
</dbReference>
<dbReference type="CDD" id="cd00257">
    <property type="entry name" value="beta-trefoil_FSCN-like"/>
    <property type="match status" value="1"/>
</dbReference>
<dbReference type="CDD" id="cd00229">
    <property type="entry name" value="SGNH_hydrolase"/>
    <property type="match status" value="1"/>
</dbReference>
<keyword evidence="3" id="KW-1185">Reference proteome</keyword>
<dbReference type="Proteomes" id="UP000003089">
    <property type="component" value="Unassembled WGS sequence"/>
</dbReference>
<accession>I9S8U7</accession>
<comment type="caution">
    <text evidence="2">The sequence shown here is derived from an EMBL/GenBank/DDBJ whole genome shotgun (WGS) entry which is preliminary data.</text>
</comment>
<dbReference type="PANTHER" id="PTHR34407">
    <property type="entry name" value="EXPRESSED PROTEIN"/>
    <property type="match status" value="1"/>
</dbReference>
<reference evidence="2 3" key="1">
    <citation type="submission" date="2012-02" db="EMBL/GenBank/DDBJ databases">
        <title>The Genome Sequence of Bacteroides nordii CL02T12C05.</title>
        <authorList>
            <consortium name="The Broad Institute Genome Sequencing Platform"/>
            <person name="Earl A."/>
            <person name="Ward D."/>
            <person name="Feldgarden M."/>
            <person name="Gevers D."/>
            <person name="Zitomersky N.L."/>
            <person name="Coyne M.J."/>
            <person name="Comstock L.E."/>
            <person name="Young S.K."/>
            <person name="Zeng Q."/>
            <person name="Gargeya S."/>
            <person name="Fitzgerald M."/>
            <person name="Haas B."/>
            <person name="Abouelleil A."/>
            <person name="Alvarado L."/>
            <person name="Arachchi H.M."/>
            <person name="Berlin A."/>
            <person name="Chapman S.B."/>
            <person name="Gearin G."/>
            <person name="Goldberg J."/>
            <person name="Griggs A."/>
            <person name="Gujja S."/>
            <person name="Hansen M."/>
            <person name="Heiman D."/>
            <person name="Howarth C."/>
            <person name="Larimer J."/>
            <person name="Lui A."/>
            <person name="MacDonald P.J.P."/>
            <person name="McCowen C."/>
            <person name="Montmayeur A."/>
            <person name="Murphy C."/>
            <person name="Neiman D."/>
            <person name="Pearson M."/>
            <person name="Priest M."/>
            <person name="Roberts A."/>
            <person name="Saif S."/>
            <person name="Shea T."/>
            <person name="Sisk P."/>
            <person name="Stolte C."/>
            <person name="Sykes S."/>
            <person name="Wortman J."/>
            <person name="Nusbaum C."/>
            <person name="Birren B."/>
        </authorList>
    </citation>
    <scope>NUCLEOTIDE SEQUENCE [LARGE SCALE GENOMIC DNA]</scope>
    <source>
        <strain evidence="2 3">CL02T12C05</strain>
    </source>
</reference>
<dbReference type="PATRIC" id="fig|997884.3.peg.1778"/>
<dbReference type="HOGENOM" id="CLU_382507_0_0_10"/>
<evidence type="ECO:0000259" key="1">
    <source>
        <dbReference type="Pfam" id="PF13472"/>
    </source>
</evidence>
<protein>
    <recommendedName>
        <fullName evidence="1">SGNH hydrolase-type esterase domain-containing protein</fullName>
    </recommendedName>
</protein>
<dbReference type="eggNOG" id="COG2755">
    <property type="taxonomic scope" value="Bacteria"/>
</dbReference>
<dbReference type="RefSeq" id="WP_007484780.1">
    <property type="nucleotide sequence ID" value="NZ_JH724314.1"/>
</dbReference>
<dbReference type="GO" id="GO:0016788">
    <property type="term" value="F:hydrolase activity, acting on ester bonds"/>
    <property type="evidence" value="ECO:0007669"/>
    <property type="project" value="UniProtKB-ARBA"/>
</dbReference>
<dbReference type="InterPro" id="IPR013830">
    <property type="entry name" value="SGNH_hydro"/>
</dbReference>
<evidence type="ECO:0000313" key="2">
    <source>
        <dbReference type="EMBL" id="EIY52201.1"/>
    </source>
</evidence>
<evidence type="ECO:0000313" key="3">
    <source>
        <dbReference type="Proteomes" id="UP000003089"/>
    </source>
</evidence>
<name>I9S8U7_9BACE</name>
<feature type="domain" description="SGNH hydrolase-type esterase" evidence="1">
    <location>
        <begin position="201"/>
        <end position="370"/>
    </location>
</feature>
<dbReference type="SUPFAM" id="SSF52266">
    <property type="entry name" value="SGNH hydrolase"/>
    <property type="match status" value="1"/>
</dbReference>
<dbReference type="Gene3D" id="2.80.10.50">
    <property type="match status" value="1"/>
</dbReference>
<dbReference type="AlphaFoldDB" id="I9S8U7"/>
<proteinExistence type="predicted"/>
<organism evidence="2 3">
    <name type="scientific">Bacteroides nordii CL02T12C05</name>
    <dbReference type="NCBI Taxonomy" id="997884"/>
    <lineage>
        <taxon>Bacteria</taxon>
        <taxon>Pseudomonadati</taxon>
        <taxon>Bacteroidota</taxon>
        <taxon>Bacteroidia</taxon>
        <taxon>Bacteroidales</taxon>
        <taxon>Bacteroidaceae</taxon>
        <taxon>Bacteroides</taxon>
    </lineage>
</organism>
<dbReference type="Pfam" id="PF13472">
    <property type="entry name" value="Lipase_GDSL_2"/>
    <property type="match status" value="1"/>
</dbReference>
<dbReference type="InterPro" id="IPR036514">
    <property type="entry name" value="SGNH_hydro_sf"/>
</dbReference>
<dbReference type="EMBL" id="AGXS01000015">
    <property type="protein sequence ID" value="EIY52201.1"/>
    <property type="molecule type" value="Genomic_DNA"/>
</dbReference>